<evidence type="ECO:0000313" key="4">
    <source>
        <dbReference type="Proteomes" id="UP000231644"/>
    </source>
</evidence>
<dbReference type="STRING" id="517719.SAMN05421762_0525"/>
<dbReference type="EMBL" id="FOLX01000001">
    <property type="protein sequence ID" value="SFC31888.1"/>
    <property type="molecule type" value="Genomic_DNA"/>
</dbReference>
<feature type="transmembrane region" description="Helical" evidence="1">
    <location>
        <begin position="52"/>
        <end position="70"/>
    </location>
</feature>
<evidence type="ECO:0000256" key="1">
    <source>
        <dbReference type="SAM" id="Phobius"/>
    </source>
</evidence>
<evidence type="ECO:0000313" key="3">
    <source>
        <dbReference type="EMBL" id="SFC31888.1"/>
    </source>
</evidence>
<organism evidence="3 4">
    <name type="scientific">Pseudooceanicola nitratireducens</name>
    <dbReference type="NCBI Taxonomy" id="517719"/>
    <lineage>
        <taxon>Bacteria</taxon>
        <taxon>Pseudomonadati</taxon>
        <taxon>Pseudomonadota</taxon>
        <taxon>Alphaproteobacteria</taxon>
        <taxon>Rhodobacterales</taxon>
        <taxon>Paracoccaceae</taxon>
        <taxon>Pseudooceanicola</taxon>
    </lineage>
</organism>
<feature type="domain" description="YrhK" evidence="2">
    <location>
        <begin position="21"/>
        <end position="75"/>
    </location>
</feature>
<dbReference type="OrthoDB" id="5862062at2"/>
<proteinExistence type="predicted"/>
<evidence type="ECO:0000259" key="2">
    <source>
        <dbReference type="Pfam" id="PF14145"/>
    </source>
</evidence>
<keyword evidence="4" id="KW-1185">Reference proteome</keyword>
<dbReference type="Proteomes" id="UP000231644">
    <property type="component" value="Unassembled WGS sequence"/>
</dbReference>
<reference evidence="3 4" key="1">
    <citation type="submission" date="2016-10" db="EMBL/GenBank/DDBJ databases">
        <authorList>
            <person name="de Groot N.N."/>
        </authorList>
    </citation>
    <scope>NUCLEOTIDE SEQUENCE [LARGE SCALE GENOMIC DNA]</scope>
    <source>
        <strain evidence="3 4">DSM 29619</strain>
    </source>
</reference>
<protein>
    <submittedName>
        <fullName evidence="3">YrhK-like protein</fullName>
    </submittedName>
</protein>
<sequence>MKLFQHAQRQRSKASRDLYARFELLYTFVDFSAALCFLVGSTLFFRESLMTPATWLFVVGSVLFAAKPTLRLLREVRLYRMGDYADLAERLED</sequence>
<dbReference type="RefSeq" id="WP_093450043.1">
    <property type="nucleotide sequence ID" value="NZ_FNZG01000002.1"/>
</dbReference>
<gene>
    <name evidence="3" type="ORF">SAMN05421762_0525</name>
</gene>
<keyword evidence="1" id="KW-0472">Membrane</keyword>
<keyword evidence="1" id="KW-1133">Transmembrane helix</keyword>
<accession>A0A1I1ICF3</accession>
<dbReference type="AlphaFoldDB" id="A0A1I1ICF3"/>
<dbReference type="InterPro" id="IPR025424">
    <property type="entry name" value="YrhK_domain"/>
</dbReference>
<feature type="transmembrane region" description="Helical" evidence="1">
    <location>
        <begin position="21"/>
        <end position="46"/>
    </location>
</feature>
<dbReference type="Pfam" id="PF14145">
    <property type="entry name" value="YrhK"/>
    <property type="match status" value="1"/>
</dbReference>
<name>A0A1I1ICF3_9RHOB</name>
<keyword evidence="1" id="KW-0812">Transmembrane</keyword>